<evidence type="ECO:0000256" key="1">
    <source>
        <dbReference type="ARBA" id="ARBA00022833"/>
    </source>
</evidence>
<dbReference type="Gene3D" id="3.40.50.10320">
    <property type="entry name" value="LmbE-like"/>
    <property type="match status" value="1"/>
</dbReference>
<dbReference type="Pfam" id="PF02585">
    <property type="entry name" value="PIG-L"/>
    <property type="match status" value="1"/>
</dbReference>
<proteinExistence type="predicted"/>
<evidence type="ECO:0000313" key="2">
    <source>
        <dbReference type="EMBL" id="SEP52804.1"/>
    </source>
</evidence>
<dbReference type="Proteomes" id="UP000198582">
    <property type="component" value="Unassembled WGS sequence"/>
</dbReference>
<name>A0A1H8YKQ6_9PSEU</name>
<dbReference type="GO" id="GO:0016811">
    <property type="term" value="F:hydrolase activity, acting on carbon-nitrogen (but not peptide) bonds, in linear amides"/>
    <property type="evidence" value="ECO:0007669"/>
    <property type="project" value="TreeGrafter"/>
</dbReference>
<dbReference type="PANTHER" id="PTHR12993:SF11">
    <property type="entry name" value="N-ACETYLGLUCOSAMINYL-PHOSPHATIDYLINOSITOL DE-N-ACETYLASE"/>
    <property type="match status" value="1"/>
</dbReference>
<reference evidence="2 3" key="1">
    <citation type="submission" date="2016-10" db="EMBL/GenBank/DDBJ databases">
        <authorList>
            <person name="de Groot N.N."/>
        </authorList>
    </citation>
    <scope>NUCLEOTIDE SEQUENCE [LARGE SCALE GENOMIC DNA]</scope>
    <source>
        <strain evidence="2 3">DSM 44993</strain>
    </source>
</reference>
<dbReference type="SUPFAM" id="SSF102588">
    <property type="entry name" value="LmbE-like"/>
    <property type="match status" value="1"/>
</dbReference>
<evidence type="ECO:0000313" key="3">
    <source>
        <dbReference type="Proteomes" id="UP000198582"/>
    </source>
</evidence>
<dbReference type="STRING" id="394193.SAMN04489732_12289"/>
<organism evidence="2 3">
    <name type="scientific">Amycolatopsis saalfeldensis</name>
    <dbReference type="NCBI Taxonomy" id="394193"/>
    <lineage>
        <taxon>Bacteria</taxon>
        <taxon>Bacillati</taxon>
        <taxon>Actinomycetota</taxon>
        <taxon>Actinomycetes</taxon>
        <taxon>Pseudonocardiales</taxon>
        <taxon>Pseudonocardiaceae</taxon>
        <taxon>Amycolatopsis</taxon>
    </lineage>
</organism>
<gene>
    <name evidence="2" type="ORF">SAMN04489732_12289</name>
</gene>
<dbReference type="PANTHER" id="PTHR12993">
    <property type="entry name" value="N-ACETYLGLUCOSAMINYL-PHOSPHATIDYLINOSITOL DE-N-ACETYLASE-RELATED"/>
    <property type="match status" value="1"/>
</dbReference>
<dbReference type="GO" id="GO:0016137">
    <property type="term" value="P:glycoside metabolic process"/>
    <property type="evidence" value="ECO:0007669"/>
    <property type="project" value="UniProtKB-ARBA"/>
</dbReference>
<dbReference type="EMBL" id="FOEF01000022">
    <property type="protein sequence ID" value="SEP52804.1"/>
    <property type="molecule type" value="Genomic_DNA"/>
</dbReference>
<sequence>MGLTSSAGVTVSGKVSRRVPSRPAIFAGPARERFLSVGAGTFGDMATLVTFHAHPDDECIVTGGVMRKAADEGHRVVLVVATRGEVGEVPEGFLADGEELWERRVREVHAAAEVLGVKRVEFLGYRDSGMMGEPTNDAPGTFWTAPVEEAAERLATILREESADVLTVYDDYGNYGHPDHIQVHRVGVRAAELAGVGRVYQATSNRDYMRRGIEEAVNRGDIPAEALPDPDDQRMGKPEAELTASVDVTAYLDTKRAAMRAHPSQISEDSFFLAMPEEAFRFAFGTEWFIREGQGPGITETDLMAGL</sequence>
<keyword evidence="1" id="KW-0862">Zinc</keyword>
<accession>A0A1H8YKQ6</accession>
<dbReference type="AlphaFoldDB" id="A0A1H8YKQ6"/>
<dbReference type="InterPro" id="IPR024078">
    <property type="entry name" value="LmbE-like_dom_sf"/>
</dbReference>
<protein>
    <submittedName>
        <fullName evidence="2">N-acetylglucosaminyl deacetylase, LmbE family</fullName>
    </submittedName>
</protein>
<dbReference type="InterPro" id="IPR003737">
    <property type="entry name" value="GlcNAc_PI_deacetylase-related"/>
</dbReference>
<keyword evidence="3" id="KW-1185">Reference proteome</keyword>